<accession>A0A7X1TIS3</accession>
<name>A0A7X1TIS3_9BURK</name>
<dbReference type="Proteomes" id="UP000484381">
    <property type="component" value="Unassembled WGS sequence"/>
</dbReference>
<protein>
    <submittedName>
        <fullName evidence="2">Phasin protein</fullName>
    </submittedName>
</protein>
<organism evidence="2 3">
    <name type="scientific">Paraburkholderia franconis</name>
    <dbReference type="NCBI Taxonomy" id="2654983"/>
    <lineage>
        <taxon>Bacteria</taxon>
        <taxon>Pseudomonadati</taxon>
        <taxon>Pseudomonadota</taxon>
        <taxon>Betaproteobacteria</taxon>
        <taxon>Burkholderiales</taxon>
        <taxon>Burkholderiaceae</taxon>
        <taxon>Paraburkholderia</taxon>
    </lineage>
</organism>
<dbReference type="EMBL" id="WHNP01000030">
    <property type="protein sequence ID" value="MPW20519.1"/>
    <property type="molecule type" value="Genomic_DNA"/>
</dbReference>
<evidence type="ECO:0000313" key="2">
    <source>
        <dbReference type="EMBL" id="MPW20519.1"/>
    </source>
</evidence>
<dbReference type="RefSeq" id="WP_152763389.1">
    <property type="nucleotide sequence ID" value="NZ_WHNP01000030.1"/>
</dbReference>
<evidence type="ECO:0000256" key="1">
    <source>
        <dbReference type="SAM" id="MobiDB-lite"/>
    </source>
</evidence>
<dbReference type="AlphaFoldDB" id="A0A7X1TIS3"/>
<proteinExistence type="predicted"/>
<evidence type="ECO:0000313" key="3">
    <source>
        <dbReference type="Proteomes" id="UP000484381"/>
    </source>
</evidence>
<reference evidence="2 3" key="1">
    <citation type="submission" date="2019-10" db="EMBL/GenBank/DDBJ databases">
        <title>Paraburkholderia sp. isolated from nodules of Mimosa pudica from Brazilian Atlantic Forest soils.</title>
        <authorList>
            <person name="Paulitsch F."/>
            <person name="Hungria M."/>
            <person name="Dall'Agnol R."/>
        </authorList>
    </citation>
    <scope>NUCLEOTIDE SEQUENCE [LARGE SCALE GENOMIC DNA]</scope>
    <source>
        <strain evidence="2 3">CNPSo 3157</strain>
    </source>
</reference>
<comment type="caution">
    <text evidence="2">The sequence shown here is derived from an EMBL/GenBank/DDBJ whole genome shotgun (WGS) entry which is preliminary data.</text>
</comment>
<keyword evidence="3" id="KW-1185">Reference proteome</keyword>
<gene>
    <name evidence="2" type="ORF">GCT13_27470</name>
</gene>
<sequence>MSIRNSEGVISAWESGISALNAWANPVVQELQSVAELNLRTISAANNEVLKSLSTIGSTRTAFQWNTASELVRLFADYSTELGRIVSRLNGSLQDVAHAQAGKNEVLARSIVEAFQCRANAASVPLTSVFQTMLSAAPNSEAAARQETEQAIAAARADRPVPTSRPRKAVVD</sequence>
<feature type="region of interest" description="Disordered" evidence="1">
    <location>
        <begin position="140"/>
        <end position="172"/>
    </location>
</feature>